<dbReference type="Proteomes" id="UP000887540">
    <property type="component" value="Unplaced"/>
</dbReference>
<organism evidence="2 3">
    <name type="scientific">Acrobeloides nanus</name>
    <dbReference type="NCBI Taxonomy" id="290746"/>
    <lineage>
        <taxon>Eukaryota</taxon>
        <taxon>Metazoa</taxon>
        <taxon>Ecdysozoa</taxon>
        <taxon>Nematoda</taxon>
        <taxon>Chromadorea</taxon>
        <taxon>Rhabditida</taxon>
        <taxon>Tylenchina</taxon>
        <taxon>Cephalobomorpha</taxon>
        <taxon>Cephaloboidea</taxon>
        <taxon>Cephalobidae</taxon>
        <taxon>Acrobeloides</taxon>
    </lineage>
</organism>
<dbReference type="AlphaFoldDB" id="A0A914C266"/>
<reference evidence="3" key="1">
    <citation type="submission" date="2022-11" db="UniProtKB">
        <authorList>
            <consortium name="WormBaseParasite"/>
        </authorList>
    </citation>
    <scope>IDENTIFICATION</scope>
</reference>
<keyword evidence="2" id="KW-1185">Reference proteome</keyword>
<evidence type="ECO:0000256" key="1">
    <source>
        <dbReference type="SAM" id="MobiDB-lite"/>
    </source>
</evidence>
<evidence type="ECO:0000313" key="3">
    <source>
        <dbReference type="WBParaSite" id="ACRNAN_Path_1554.g6044.t1"/>
    </source>
</evidence>
<feature type="compositionally biased region" description="Polar residues" evidence="1">
    <location>
        <begin position="8"/>
        <end position="18"/>
    </location>
</feature>
<proteinExistence type="predicted"/>
<sequence>MKEREPTPSATDECNKSTLPALGNDGRTMCMLIQDVKAEKSNEEKLVKEGEMLWRGVKTSWKCSNAPVLDTGAERASTPCGIDEWKESTLSALGNDGRTMRMLIQNVKAEESRNLMVKAEKQWLLHENAADVLDTGALGLMFCFSGIFDCFEKACISCNVTSSQRELKPQQ</sequence>
<feature type="region of interest" description="Disordered" evidence="1">
    <location>
        <begin position="1"/>
        <end position="20"/>
    </location>
</feature>
<evidence type="ECO:0000313" key="2">
    <source>
        <dbReference type="Proteomes" id="UP000887540"/>
    </source>
</evidence>
<protein>
    <submittedName>
        <fullName evidence="3">Uncharacterized protein</fullName>
    </submittedName>
</protein>
<name>A0A914C266_9BILA</name>
<accession>A0A914C266</accession>
<dbReference type="WBParaSite" id="ACRNAN_Path_1554.g6044.t1">
    <property type="protein sequence ID" value="ACRNAN_Path_1554.g6044.t1"/>
    <property type="gene ID" value="ACRNAN_Path_1554.g6044"/>
</dbReference>